<proteinExistence type="predicted"/>
<sequence length="68" mass="7456">MDQYKTGSGGEEGREHQGPSPEATNMVVEWSQCHETKGGANEFSQRTNPMKLTDPARLDLCTTTVEEG</sequence>
<name>A0ABC8QWY3_9AQUA</name>
<accession>A0ABC8QWY3</accession>
<dbReference type="AlphaFoldDB" id="A0ABC8QWY3"/>
<comment type="caution">
    <text evidence="2">The sequence shown here is derived from an EMBL/GenBank/DDBJ whole genome shotgun (WGS) entry which is preliminary data.</text>
</comment>
<feature type="region of interest" description="Disordered" evidence="1">
    <location>
        <begin position="1"/>
        <end position="26"/>
    </location>
</feature>
<dbReference type="EMBL" id="CAUOFW020000692">
    <property type="protein sequence ID" value="CAK9135204.1"/>
    <property type="molecule type" value="Genomic_DNA"/>
</dbReference>
<evidence type="ECO:0000313" key="2">
    <source>
        <dbReference type="EMBL" id="CAK9135204.1"/>
    </source>
</evidence>
<evidence type="ECO:0000313" key="3">
    <source>
        <dbReference type="Proteomes" id="UP001642360"/>
    </source>
</evidence>
<protein>
    <submittedName>
        <fullName evidence="2">Uncharacterized protein</fullName>
    </submittedName>
</protein>
<evidence type="ECO:0000256" key="1">
    <source>
        <dbReference type="SAM" id="MobiDB-lite"/>
    </source>
</evidence>
<keyword evidence="3" id="KW-1185">Reference proteome</keyword>
<gene>
    <name evidence="2" type="ORF">ILEXP_LOCUS2134</name>
</gene>
<organism evidence="2 3">
    <name type="scientific">Ilex paraguariensis</name>
    <name type="common">yerba mate</name>
    <dbReference type="NCBI Taxonomy" id="185542"/>
    <lineage>
        <taxon>Eukaryota</taxon>
        <taxon>Viridiplantae</taxon>
        <taxon>Streptophyta</taxon>
        <taxon>Embryophyta</taxon>
        <taxon>Tracheophyta</taxon>
        <taxon>Spermatophyta</taxon>
        <taxon>Magnoliopsida</taxon>
        <taxon>eudicotyledons</taxon>
        <taxon>Gunneridae</taxon>
        <taxon>Pentapetalae</taxon>
        <taxon>asterids</taxon>
        <taxon>campanulids</taxon>
        <taxon>Aquifoliales</taxon>
        <taxon>Aquifoliaceae</taxon>
        <taxon>Ilex</taxon>
    </lineage>
</organism>
<reference evidence="2 3" key="1">
    <citation type="submission" date="2024-02" db="EMBL/GenBank/DDBJ databases">
        <authorList>
            <person name="Vignale AGUSTIN F."/>
            <person name="Sosa J E."/>
            <person name="Modenutti C."/>
        </authorList>
    </citation>
    <scope>NUCLEOTIDE SEQUENCE [LARGE SCALE GENOMIC DNA]</scope>
</reference>
<dbReference type="Proteomes" id="UP001642360">
    <property type="component" value="Unassembled WGS sequence"/>
</dbReference>